<keyword evidence="1" id="KW-0472">Membrane</keyword>
<dbReference type="AlphaFoldDB" id="A0A6D2IWX4"/>
<evidence type="ECO:0000313" key="2">
    <source>
        <dbReference type="EMBL" id="CAA7032230.1"/>
    </source>
</evidence>
<feature type="transmembrane region" description="Helical" evidence="1">
    <location>
        <begin position="53"/>
        <end position="75"/>
    </location>
</feature>
<gene>
    <name evidence="2" type="ORF">MERR_LOCUS19465</name>
</gene>
<reference evidence="2" key="1">
    <citation type="submission" date="2020-01" db="EMBL/GenBank/DDBJ databases">
        <authorList>
            <person name="Mishra B."/>
        </authorList>
    </citation>
    <scope>NUCLEOTIDE SEQUENCE [LARGE SCALE GENOMIC DNA]</scope>
</reference>
<keyword evidence="1" id="KW-0812">Transmembrane</keyword>
<dbReference type="EMBL" id="CACVBM020001118">
    <property type="protein sequence ID" value="CAA7032230.1"/>
    <property type="molecule type" value="Genomic_DNA"/>
</dbReference>
<protein>
    <submittedName>
        <fullName evidence="2">Uncharacterized protein</fullName>
    </submittedName>
</protein>
<keyword evidence="3" id="KW-1185">Reference proteome</keyword>
<dbReference type="Proteomes" id="UP000467841">
    <property type="component" value="Unassembled WGS sequence"/>
</dbReference>
<accession>A0A6D2IWX4</accession>
<comment type="caution">
    <text evidence="2">The sequence shown here is derived from an EMBL/GenBank/DDBJ whole genome shotgun (WGS) entry which is preliminary data.</text>
</comment>
<name>A0A6D2IWX4_9BRAS</name>
<evidence type="ECO:0000313" key="3">
    <source>
        <dbReference type="Proteomes" id="UP000467841"/>
    </source>
</evidence>
<evidence type="ECO:0000256" key="1">
    <source>
        <dbReference type="SAM" id="Phobius"/>
    </source>
</evidence>
<sequence>MMEEFVLLRRATDNQGDCVRVLRVADRIEAELGELKRLALTENKRHRGVELNIVIALVVLLAGFIIACGCMIMAISDVSNAAGDFLSLISPPPVDNSYNRRCCKNLQVHLSSPVPLVTTVSYFPLVSTFADSSVPLHRTNELAFRLDILRHLYSIVVDVLQHIVVAILPPSSSPYPGVVPSIAVN</sequence>
<keyword evidence="1" id="KW-1133">Transmembrane helix</keyword>
<organism evidence="2 3">
    <name type="scientific">Microthlaspi erraticum</name>
    <dbReference type="NCBI Taxonomy" id="1685480"/>
    <lineage>
        <taxon>Eukaryota</taxon>
        <taxon>Viridiplantae</taxon>
        <taxon>Streptophyta</taxon>
        <taxon>Embryophyta</taxon>
        <taxon>Tracheophyta</taxon>
        <taxon>Spermatophyta</taxon>
        <taxon>Magnoliopsida</taxon>
        <taxon>eudicotyledons</taxon>
        <taxon>Gunneridae</taxon>
        <taxon>Pentapetalae</taxon>
        <taxon>rosids</taxon>
        <taxon>malvids</taxon>
        <taxon>Brassicales</taxon>
        <taxon>Brassicaceae</taxon>
        <taxon>Coluteocarpeae</taxon>
        <taxon>Microthlaspi</taxon>
    </lineage>
</organism>
<proteinExistence type="predicted"/>